<organism evidence="2 3">
    <name type="scientific">Paraferrimonas sedimenticola</name>
    <dbReference type="NCBI Taxonomy" id="375674"/>
    <lineage>
        <taxon>Bacteria</taxon>
        <taxon>Pseudomonadati</taxon>
        <taxon>Pseudomonadota</taxon>
        <taxon>Gammaproteobacteria</taxon>
        <taxon>Alteromonadales</taxon>
        <taxon>Ferrimonadaceae</taxon>
        <taxon>Paraferrimonas</taxon>
    </lineage>
</organism>
<feature type="signal peptide" evidence="1">
    <location>
        <begin position="1"/>
        <end position="17"/>
    </location>
</feature>
<evidence type="ECO:0000313" key="2">
    <source>
        <dbReference type="EMBL" id="GLP97620.1"/>
    </source>
</evidence>
<sequence>MKQLFIVLLLCPFVANAQVSSVDWYAMSGVKSAHVTEGRNNFDSPIAEIGFGMNLKGFAIDVWSAKATNNQSWETGFTLGYTFNLFEVLKWTPQYYRFDQNAKGERDASDEIINNFSISPSRYLDVTARHIYVPKNNSQYLLVGINGKFRLANDCQWVFSPYAKQEIDHGYSRAGFSGLNNIRFGAELSRPVTTNLNVSFDLNYSIAQKGVLLDKGRDQLWGGAYLSLSF</sequence>
<keyword evidence="3" id="KW-1185">Reference proteome</keyword>
<dbReference type="EMBL" id="BSNC01000006">
    <property type="protein sequence ID" value="GLP97620.1"/>
    <property type="molecule type" value="Genomic_DNA"/>
</dbReference>
<accession>A0AA37RYD0</accession>
<keyword evidence="1" id="KW-0732">Signal</keyword>
<evidence type="ECO:0000256" key="1">
    <source>
        <dbReference type="SAM" id="SignalP"/>
    </source>
</evidence>
<evidence type="ECO:0000313" key="3">
    <source>
        <dbReference type="Proteomes" id="UP001161422"/>
    </source>
</evidence>
<evidence type="ECO:0008006" key="4">
    <source>
        <dbReference type="Google" id="ProtNLM"/>
    </source>
</evidence>
<gene>
    <name evidence="2" type="ORF">GCM10007895_29270</name>
</gene>
<dbReference type="Proteomes" id="UP001161422">
    <property type="component" value="Unassembled WGS sequence"/>
</dbReference>
<protein>
    <recommendedName>
        <fullName evidence="4">Outer membrane protein beta-barrel domain-containing protein</fullName>
    </recommendedName>
</protein>
<name>A0AA37RYD0_9GAMM</name>
<reference evidence="2" key="1">
    <citation type="journal article" date="2014" name="Int. J. Syst. Evol. Microbiol.">
        <title>Complete genome sequence of Corynebacterium casei LMG S-19264T (=DSM 44701T), isolated from a smear-ripened cheese.</title>
        <authorList>
            <consortium name="US DOE Joint Genome Institute (JGI-PGF)"/>
            <person name="Walter F."/>
            <person name="Albersmeier A."/>
            <person name="Kalinowski J."/>
            <person name="Ruckert C."/>
        </authorList>
    </citation>
    <scope>NUCLEOTIDE SEQUENCE</scope>
    <source>
        <strain evidence="2">NBRC 101628</strain>
    </source>
</reference>
<comment type="caution">
    <text evidence="2">The sequence shown here is derived from an EMBL/GenBank/DDBJ whole genome shotgun (WGS) entry which is preliminary data.</text>
</comment>
<proteinExistence type="predicted"/>
<reference evidence="2" key="2">
    <citation type="submission" date="2023-01" db="EMBL/GenBank/DDBJ databases">
        <title>Draft genome sequence of Paraferrimonas sedimenticola strain NBRC 101628.</title>
        <authorList>
            <person name="Sun Q."/>
            <person name="Mori K."/>
        </authorList>
    </citation>
    <scope>NUCLEOTIDE SEQUENCE</scope>
    <source>
        <strain evidence="2">NBRC 101628</strain>
    </source>
</reference>
<dbReference type="RefSeq" id="WP_095504547.1">
    <property type="nucleotide sequence ID" value="NZ_BSNC01000006.1"/>
</dbReference>
<dbReference type="AlphaFoldDB" id="A0AA37RYD0"/>
<feature type="chain" id="PRO_5041451209" description="Outer membrane protein beta-barrel domain-containing protein" evidence="1">
    <location>
        <begin position="18"/>
        <end position="230"/>
    </location>
</feature>